<evidence type="ECO:0000256" key="5">
    <source>
        <dbReference type="SAM" id="Phobius"/>
    </source>
</evidence>
<dbReference type="GO" id="GO:0008270">
    <property type="term" value="F:zinc ion binding"/>
    <property type="evidence" value="ECO:0007669"/>
    <property type="project" value="UniProtKB-KW"/>
</dbReference>
<feature type="transmembrane region" description="Helical" evidence="5">
    <location>
        <begin position="483"/>
        <end position="505"/>
    </location>
</feature>
<protein>
    <submittedName>
        <fullName evidence="7">Acylglycerol lipase</fullName>
    </submittedName>
</protein>
<keyword evidence="8" id="KW-1185">Reference proteome</keyword>
<dbReference type="Gene3D" id="3.40.50.1820">
    <property type="entry name" value="alpha/beta hydrolase"/>
    <property type="match status" value="1"/>
</dbReference>
<dbReference type="Pfam" id="PF12146">
    <property type="entry name" value="Hydrolase_4"/>
    <property type="match status" value="1"/>
</dbReference>
<dbReference type="InterPro" id="IPR022742">
    <property type="entry name" value="Hydrolase_4"/>
</dbReference>
<evidence type="ECO:0000313" key="7">
    <source>
        <dbReference type="EMBL" id="QCD92351.1"/>
    </source>
</evidence>
<evidence type="ECO:0000256" key="3">
    <source>
        <dbReference type="ARBA" id="ARBA00022833"/>
    </source>
</evidence>
<dbReference type="EMBL" id="CP039349">
    <property type="protein sequence ID" value="QCD92351.1"/>
    <property type="molecule type" value="Genomic_DNA"/>
</dbReference>
<keyword evidence="5" id="KW-0472">Membrane</keyword>
<keyword evidence="1" id="KW-0479">Metal-binding</keyword>
<evidence type="ECO:0000256" key="2">
    <source>
        <dbReference type="ARBA" id="ARBA00022771"/>
    </source>
</evidence>
<dbReference type="Proteomes" id="UP000501690">
    <property type="component" value="Linkage Group LG5"/>
</dbReference>
<keyword evidence="3" id="KW-0862">Zinc</keyword>
<feature type="domain" description="GRF-type" evidence="6">
    <location>
        <begin position="406"/>
        <end position="453"/>
    </location>
</feature>
<dbReference type="InterPro" id="IPR029058">
    <property type="entry name" value="AB_hydrolase_fold"/>
</dbReference>
<accession>A0A4D6LV92</accession>
<dbReference type="Pfam" id="PF06839">
    <property type="entry name" value="Zn_ribbon_GRF"/>
    <property type="match status" value="1"/>
</dbReference>
<keyword evidence="2 4" id="KW-0863">Zinc-finger</keyword>
<evidence type="ECO:0000259" key="6">
    <source>
        <dbReference type="PROSITE" id="PS51999"/>
    </source>
</evidence>
<dbReference type="AlphaFoldDB" id="A0A4D6LV92"/>
<reference evidence="7 8" key="1">
    <citation type="submission" date="2019-04" db="EMBL/GenBank/DDBJ databases">
        <title>An improved genome assembly and genetic linkage map for asparagus bean, Vigna unguiculata ssp. sesquipedialis.</title>
        <authorList>
            <person name="Xia Q."/>
            <person name="Zhang R."/>
            <person name="Dong Y."/>
        </authorList>
    </citation>
    <scope>NUCLEOTIDE SEQUENCE [LARGE SCALE GENOMIC DNA]</scope>
    <source>
        <tissue evidence="7">Leaf</tissue>
    </source>
</reference>
<dbReference type="SUPFAM" id="SSF53474">
    <property type="entry name" value="alpha/beta-Hydrolases"/>
    <property type="match status" value="1"/>
</dbReference>
<evidence type="ECO:0000313" key="8">
    <source>
        <dbReference type="Proteomes" id="UP000501690"/>
    </source>
</evidence>
<dbReference type="InterPro" id="IPR010666">
    <property type="entry name" value="Znf_GRF"/>
</dbReference>
<keyword evidence="5" id="KW-0812">Transmembrane</keyword>
<name>A0A4D6LV92_VIGUN</name>
<gene>
    <name evidence="7" type="ORF">DEO72_LG5g413</name>
</gene>
<proteinExistence type="predicted"/>
<dbReference type="InterPro" id="IPR051044">
    <property type="entry name" value="MAG_DAG_Lipase"/>
</dbReference>
<evidence type="ECO:0000256" key="4">
    <source>
        <dbReference type="PROSITE-ProRule" id="PRU01343"/>
    </source>
</evidence>
<keyword evidence="5" id="KW-1133">Transmembrane helix</keyword>
<evidence type="ECO:0000256" key="1">
    <source>
        <dbReference type="ARBA" id="ARBA00022723"/>
    </source>
</evidence>
<organism evidence="7 8">
    <name type="scientific">Vigna unguiculata</name>
    <name type="common">Cowpea</name>
    <dbReference type="NCBI Taxonomy" id="3917"/>
    <lineage>
        <taxon>Eukaryota</taxon>
        <taxon>Viridiplantae</taxon>
        <taxon>Streptophyta</taxon>
        <taxon>Embryophyta</taxon>
        <taxon>Tracheophyta</taxon>
        <taxon>Spermatophyta</taxon>
        <taxon>Magnoliopsida</taxon>
        <taxon>eudicotyledons</taxon>
        <taxon>Gunneridae</taxon>
        <taxon>Pentapetalae</taxon>
        <taxon>rosids</taxon>
        <taxon>fabids</taxon>
        <taxon>Fabales</taxon>
        <taxon>Fabaceae</taxon>
        <taxon>Papilionoideae</taxon>
        <taxon>50 kb inversion clade</taxon>
        <taxon>NPAAA clade</taxon>
        <taxon>indigoferoid/millettioid clade</taxon>
        <taxon>Phaseoleae</taxon>
        <taxon>Vigna</taxon>
    </lineage>
</organism>
<dbReference type="PROSITE" id="PS51999">
    <property type="entry name" value="ZF_GRF"/>
    <property type="match status" value="1"/>
</dbReference>
<dbReference type="PANTHER" id="PTHR11614">
    <property type="entry name" value="PHOSPHOLIPASE-RELATED"/>
    <property type="match status" value="1"/>
</dbReference>
<sequence>MAREAFILKESALLSFRALKSLLTLICAAAMLLLLPFRGPRRVSPAEKPSSKEECHRKGAMVRMPAKMVPRKSGVGVVVARRELAIRRVVEDDDQRCVREYWILGTKRGDTIFTQCWTPVYHKIRGLVLLLHGLNEHSSRYSDFAKQLNANGYKVYGMDWSGHGGSDGLHAYVHSLDDAVSDMKVFVEKILNENHELPCFCYGHSTGAAIILKALLDPKVEARIVGATFTSPAVGVEPSHPILVALAPILSFLLPTYECNSAYKKGLPVCRDPEALHAKYSDPLVCTGSLRIRTGYEILRITTYLQQNFRKLRVPFQVLHGTADSVTDPDASRKLYEQASSTDKTIKLYEGFSHDLLFEPERENITRDIIQWLNTMSRTQSSSSYCNNCVQRSVPASRTQALRPICDCGQAAVVRTARTSRNVGRKFWGCANYKRQSEGGGVSCNFFQWWYEDVDEEKEVLIVNQNMKIEDLENVVRDLKKCFNVLAVVVSIVGLINVVMLALMLKD</sequence>